<keyword evidence="13 20" id="KW-1133">Transmembrane helix</keyword>
<feature type="transmembrane region" description="Helical" evidence="20">
    <location>
        <begin position="229"/>
        <end position="248"/>
    </location>
</feature>
<evidence type="ECO:0000256" key="20">
    <source>
        <dbReference type="SAM" id="Phobius"/>
    </source>
</evidence>
<evidence type="ECO:0000256" key="2">
    <source>
        <dbReference type="ARBA" id="ARBA00004651"/>
    </source>
</evidence>
<comment type="caution">
    <text evidence="21">The sequence shown here is derived from an EMBL/GenBank/DDBJ whole genome shotgun (WGS) entry which is preliminary data.</text>
</comment>
<evidence type="ECO:0000256" key="11">
    <source>
        <dbReference type="ARBA" id="ARBA00022692"/>
    </source>
</evidence>
<feature type="transmembrane region" description="Helical" evidence="20">
    <location>
        <begin position="200"/>
        <end position="217"/>
    </location>
</feature>
<evidence type="ECO:0000256" key="4">
    <source>
        <dbReference type="ARBA" id="ARBA00005189"/>
    </source>
</evidence>
<evidence type="ECO:0000256" key="9">
    <source>
        <dbReference type="ARBA" id="ARBA00022516"/>
    </source>
</evidence>
<feature type="transmembrane region" description="Helical" evidence="20">
    <location>
        <begin position="293"/>
        <end position="314"/>
    </location>
</feature>
<feature type="transmembrane region" description="Helical" evidence="20">
    <location>
        <begin position="150"/>
        <end position="169"/>
    </location>
</feature>
<comment type="similarity">
    <text evidence="5 18">Belongs to the CDS family.</text>
</comment>
<comment type="pathway">
    <text evidence="3 18">Phospholipid metabolism; CDP-diacylglycerol biosynthesis; CDP-diacylglycerol from sn-glycerol 3-phosphate: step 3/3.</text>
</comment>
<feature type="transmembrane region" description="Helical" evidence="20">
    <location>
        <begin position="320"/>
        <end position="340"/>
    </location>
</feature>
<evidence type="ECO:0000256" key="14">
    <source>
        <dbReference type="ARBA" id="ARBA00023098"/>
    </source>
</evidence>
<evidence type="ECO:0000256" key="8">
    <source>
        <dbReference type="ARBA" id="ARBA00022475"/>
    </source>
</evidence>
<sequence>MRWGRRRDADLDTSTGPEPAPTPGATFVPVSGAEPGVRDASPWPAGHPEGDRELPGPADAAIEHPAATAPVAYAAPEVSEAVAAAESALVTRRAGEDDVVDPVDVAVPLSGAMPVATPRRAGRNLWLASAVGIVLAIGALVAAWWNPLVFAVTIYAFCIAAVIEWRAALARHGMHVSIAPVIMATVGMGVATWYGGGEGLVVALLVASAGVVAWRIVDDRIENTLADSLVGILTLTWIPFLASFMLLLELADEGWKRVVILILAVILNDTMALFTGMLFGRRKLAPRVSPKKTWEGAIGGAAFGVAAATVAAFALLDGRWWIGTAVGLGAVVAAVLGDLAESALKRDISVKDMSSAIPGHGGVLDRLDSMLPAAAVAYLIFALLLGTS</sequence>
<dbReference type="RefSeq" id="WP_286216414.1">
    <property type="nucleotide sequence ID" value="NZ_AP027736.1"/>
</dbReference>
<comment type="subcellular location">
    <subcellularLocation>
        <location evidence="2">Cell membrane</location>
        <topology evidence="2">Multi-pass membrane protein</topology>
    </subcellularLocation>
</comment>
<evidence type="ECO:0000313" key="21">
    <source>
        <dbReference type="EMBL" id="GAA5518814.1"/>
    </source>
</evidence>
<dbReference type="EC" id="2.7.7.41" evidence="6 18"/>
<evidence type="ECO:0000256" key="18">
    <source>
        <dbReference type="RuleBase" id="RU003938"/>
    </source>
</evidence>
<keyword evidence="16" id="KW-0594">Phospholipid biosynthesis</keyword>
<keyword evidence="12 18" id="KW-0548">Nucleotidyltransferase</keyword>
<keyword evidence="9" id="KW-0444">Lipid biosynthesis</keyword>
<keyword evidence="8" id="KW-1003">Cell membrane</keyword>
<protein>
    <recommendedName>
        <fullName evidence="7 18">Phosphatidate cytidylyltransferase</fullName>
        <ecNumber evidence="6 18">2.7.7.41</ecNumber>
    </recommendedName>
</protein>
<keyword evidence="11 18" id="KW-0812">Transmembrane</keyword>
<feature type="region of interest" description="Disordered" evidence="19">
    <location>
        <begin position="1"/>
        <end position="56"/>
    </location>
</feature>
<evidence type="ECO:0000256" key="1">
    <source>
        <dbReference type="ARBA" id="ARBA00001698"/>
    </source>
</evidence>
<keyword evidence="15 20" id="KW-0472">Membrane</keyword>
<evidence type="ECO:0000256" key="19">
    <source>
        <dbReference type="SAM" id="MobiDB-lite"/>
    </source>
</evidence>
<evidence type="ECO:0000256" key="15">
    <source>
        <dbReference type="ARBA" id="ARBA00023136"/>
    </source>
</evidence>
<proteinExistence type="inferred from homology"/>
<evidence type="ECO:0000313" key="22">
    <source>
        <dbReference type="Proteomes" id="UP001426770"/>
    </source>
</evidence>
<evidence type="ECO:0000256" key="10">
    <source>
        <dbReference type="ARBA" id="ARBA00022679"/>
    </source>
</evidence>
<evidence type="ECO:0000256" key="17">
    <source>
        <dbReference type="ARBA" id="ARBA00023264"/>
    </source>
</evidence>
<dbReference type="Proteomes" id="UP001426770">
    <property type="component" value="Unassembled WGS sequence"/>
</dbReference>
<feature type="transmembrane region" description="Helical" evidence="20">
    <location>
        <begin position="260"/>
        <end position="281"/>
    </location>
</feature>
<evidence type="ECO:0000256" key="7">
    <source>
        <dbReference type="ARBA" id="ARBA00019373"/>
    </source>
</evidence>
<gene>
    <name evidence="21" type="ORF">Lsed01_01247</name>
</gene>
<dbReference type="PANTHER" id="PTHR46382:SF1">
    <property type="entry name" value="PHOSPHATIDATE CYTIDYLYLTRANSFERASE"/>
    <property type="match status" value="1"/>
</dbReference>
<feature type="transmembrane region" description="Helical" evidence="20">
    <location>
        <begin position="176"/>
        <end position="194"/>
    </location>
</feature>
<dbReference type="InterPro" id="IPR000374">
    <property type="entry name" value="PC_trans"/>
</dbReference>
<organism evidence="21 22">
    <name type="scientific">Demequina sediminis</name>
    <dbReference type="NCBI Taxonomy" id="1930058"/>
    <lineage>
        <taxon>Bacteria</taxon>
        <taxon>Bacillati</taxon>
        <taxon>Actinomycetota</taxon>
        <taxon>Actinomycetes</taxon>
        <taxon>Micrococcales</taxon>
        <taxon>Demequinaceae</taxon>
        <taxon>Demequina</taxon>
    </lineage>
</organism>
<feature type="transmembrane region" description="Helical" evidence="20">
    <location>
        <begin position="125"/>
        <end position="144"/>
    </location>
</feature>
<keyword evidence="10 18" id="KW-0808">Transferase</keyword>
<comment type="catalytic activity">
    <reaction evidence="1 18">
        <text>a 1,2-diacyl-sn-glycero-3-phosphate + CTP + H(+) = a CDP-1,2-diacyl-sn-glycerol + diphosphate</text>
        <dbReference type="Rhea" id="RHEA:16229"/>
        <dbReference type="ChEBI" id="CHEBI:15378"/>
        <dbReference type="ChEBI" id="CHEBI:33019"/>
        <dbReference type="ChEBI" id="CHEBI:37563"/>
        <dbReference type="ChEBI" id="CHEBI:58332"/>
        <dbReference type="ChEBI" id="CHEBI:58608"/>
        <dbReference type="EC" id="2.7.7.41"/>
    </reaction>
</comment>
<evidence type="ECO:0000256" key="12">
    <source>
        <dbReference type="ARBA" id="ARBA00022695"/>
    </source>
</evidence>
<reference evidence="21 22" key="1">
    <citation type="submission" date="2024-02" db="EMBL/GenBank/DDBJ databases">
        <title>Lysinimicrobium sediminis NBRC 112286.</title>
        <authorList>
            <person name="Ichikawa N."/>
            <person name="Katano-Makiyama Y."/>
            <person name="Hidaka K."/>
        </authorList>
    </citation>
    <scope>NUCLEOTIDE SEQUENCE [LARGE SCALE GENOMIC DNA]</scope>
    <source>
        <strain evidence="21 22">NBRC 112286</strain>
    </source>
</reference>
<evidence type="ECO:0000256" key="13">
    <source>
        <dbReference type="ARBA" id="ARBA00022989"/>
    </source>
</evidence>
<name>A0ABP9WG58_9MICO</name>
<dbReference type="PANTHER" id="PTHR46382">
    <property type="entry name" value="PHOSPHATIDATE CYTIDYLYLTRANSFERASE"/>
    <property type="match status" value="1"/>
</dbReference>
<dbReference type="Pfam" id="PF01148">
    <property type="entry name" value="CTP_transf_1"/>
    <property type="match status" value="1"/>
</dbReference>
<dbReference type="EMBL" id="BAABRR010000005">
    <property type="protein sequence ID" value="GAA5518814.1"/>
    <property type="molecule type" value="Genomic_DNA"/>
</dbReference>
<evidence type="ECO:0000256" key="16">
    <source>
        <dbReference type="ARBA" id="ARBA00023209"/>
    </source>
</evidence>
<evidence type="ECO:0000256" key="5">
    <source>
        <dbReference type="ARBA" id="ARBA00010185"/>
    </source>
</evidence>
<comment type="pathway">
    <text evidence="4">Lipid metabolism.</text>
</comment>
<accession>A0ABP9WG58</accession>
<keyword evidence="22" id="KW-1185">Reference proteome</keyword>
<keyword evidence="17" id="KW-1208">Phospholipid metabolism</keyword>
<keyword evidence="14" id="KW-0443">Lipid metabolism</keyword>
<evidence type="ECO:0000256" key="6">
    <source>
        <dbReference type="ARBA" id="ARBA00012487"/>
    </source>
</evidence>
<feature type="compositionally biased region" description="Basic and acidic residues" evidence="19">
    <location>
        <begin position="1"/>
        <end position="10"/>
    </location>
</feature>
<dbReference type="PROSITE" id="PS01315">
    <property type="entry name" value="CDS"/>
    <property type="match status" value="1"/>
</dbReference>
<evidence type="ECO:0000256" key="3">
    <source>
        <dbReference type="ARBA" id="ARBA00005119"/>
    </source>
</evidence>